<comment type="subcellular location">
    <subcellularLocation>
        <location evidence="1">Cell membrane</location>
        <topology evidence="1">Multi-pass membrane protein</topology>
    </subcellularLocation>
</comment>
<dbReference type="EMBL" id="VIGC01000025">
    <property type="protein sequence ID" value="TQE94331.1"/>
    <property type="molecule type" value="Genomic_DNA"/>
</dbReference>
<feature type="domain" description="Glycosyltransferase RgtA/B/C/D-like" evidence="9">
    <location>
        <begin position="69"/>
        <end position="227"/>
    </location>
</feature>
<evidence type="ECO:0000256" key="1">
    <source>
        <dbReference type="ARBA" id="ARBA00004651"/>
    </source>
</evidence>
<evidence type="ECO:0000256" key="6">
    <source>
        <dbReference type="ARBA" id="ARBA00022989"/>
    </source>
</evidence>
<feature type="transmembrane region" description="Helical" evidence="8">
    <location>
        <begin position="123"/>
        <end position="141"/>
    </location>
</feature>
<accession>A0A540VC45</accession>
<keyword evidence="7 8" id="KW-0472">Membrane</keyword>
<keyword evidence="6 8" id="KW-1133">Transmembrane helix</keyword>
<keyword evidence="4" id="KW-0808">Transferase</keyword>
<proteinExistence type="predicted"/>
<evidence type="ECO:0000313" key="10">
    <source>
        <dbReference type="EMBL" id="TQE94331.1"/>
    </source>
</evidence>
<dbReference type="InterPro" id="IPR038731">
    <property type="entry name" value="RgtA/B/C-like"/>
</dbReference>
<dbReference type="AlphaFoldDB" id="A0A540VC45"/>
<feature type="transmembrane region" description="Helical" evidence="8">
    <location>
        <begin position="277"/>
        <end position="298"/>
    </location>
</feature>
<dbReference type="Pfam" id="PF13231">
    <property type="entry name" value="PMT_2"/>
    <property type="match status" value="1"/>
</dbReference>
<feature type="transmembrane region" description="Helical" evidence="8">
    <location>
        <begin position="95"/>
        <end position="116"/>
    </location>
</feature>
<evidence type="ECO:0000256" key="2">
    <source>
        <dbReference type="ARBA" id="ARBA00022475"/>
    </source>
</evidence>
<dbReference type="InterPro" id="IPR050297">
    <property type="entry name" value="LipidA_mod_glycosyltrf_83"/>
</dbReference>
<keyword evidence="5 8" id="KW-0812">Transmembrane</keyword>
<keyword evidence="3" id="KW-0328">Glycosyltransferase</keyword>
<protein>
    <recommendedName>
        <fullName evidence="9">Glycosyltransferase RgtA/B/C/D-like domain-containing protein</fullName>
    </recommendedName>
</protein>
<evidence type="ECO:0000256" key="4">
    <source>
        <dbReference type="ARBA" id="ARBA00022679"/>
    </source>
</evidence>
<evidence type="ECO:0000256" key="5">
    <source>
        <dbReference type="ARBA" id="ARBA00022692"/>
    </source>
</evidence>
<dbReference type="GO" id="GO:0005886">
    <property type="term" value="C:plasma membrane"/>
    <property type="evidence" value="ECO:0007669"/>
    <property type="project" value="UniProtKB-SubCell"/>
</dbReference>
<feature type="transmembrane region" description="Helical" evidence="8">
    <location>
        <begin position="334"/>
        <end position="354"/>
    </location>
</feature>
<dbReference type="GO" id="GO:0016763">
    <property type="term" value="F:pentosyltransferase activity"/>
    <property type="evidence" value="ECO:0007669"/>
    <property type="project" value="TreeGrafter"/>
</dbReference>
<comment type="caution">
    <text evidence="10">The sequence shown here is derived from an EMBL/GenBank/DDBJ whole genome shotgun (WGS) entry which is preliminary data.</text>
</comment>
<dbReference type="RefSeq" id="WP_141611438.1">
    <property type="nucleotide sequence ID" value="NZ_VIGC02000025.1"/>
</dbReference>
<evidence type="ECO:0000256" key="8">
    <source>
        <dbReference type="SAM" id="Phobius"/>
    </source>
</evidence>
<feature type="transmembrane region" description="Helical" evidence="8">
    <location>
        <begin position="173"/>
        <end position="197"/>
    </location>
</feature>
<dbReference type="PANTHER" id="PTHR33908:SF11">
    <property type="entry name" value="MEMBRANE PROTEIN"/>
    <property type="match status" value="1"/>
</dbReference>
<feature type="transmembrane region" description="Helical" evidence="8">
    <location>
        <begin position="304"/>
        <end position="322"/>
    </location>
</feature>
<feature type="transmembrane region" description="Helical" evidence="8">
    <location>
        <begin position="360"/>
        <end position="380"/>
    </location>
</feature>
<evidence type="ECO:0000256" key="3">
    <source>
        <dbReference type="ARBA" id="ARBA00022676"/>
    </source>
</evidence>
<dbReference type="OrthoDB" id="149990at2"/>
<dbReference type="Proteomes" id="UP000317371">
    <property type="component" value="Unassembled WGS sequence"/>
</dbReference>
<sequence>MNPSSWPRSWLRFWQTPWPDLLVLAVAALTRFWRLDYHSIWFDEAVSLRWAGADPAYTWQKTFQLVEEKHPPLYYLALHFWQTLLEPFGLAQDDGALRALGSLLGVATVLGILLLASRLSGRGIGRLAGLLVALSPVLVWYSQELRMFQPATAAIVWAAYSLLRAWQASRRRLWWWLGFVACLEAALYTYLFSAFVLPAAGLTLLLLGWQSRDRRRLVEGVGALGLASLLFLPLARNAWLVNAAEGEPGRAFADFAHNLRRLLQIFTVWRVEWPQPLLLAALILLAGLVLVGLAWPRAQGTGDRLWLLCWIGVPLLIANVLLSRSSSIFAEDRYLIFLAPFVLWAAARGGAILARRWPAAGWPVLAATVLLLAAALPPLWTPARYRENWRAAARYILQYQTASPGLPAAVVTHVDYTHDALEWYLRQRMHFDELPVFFPWGGRLEPDDVETVIAPPLQGLVDFGAATLWLTQSHLAGVDDQRLVEGWLNQHFPRITEQYPAGIKLSGYALRSHFPELPALAPTARHPDLALAPNLMLAACEVTTPVLRARDDEMHPPSGWVHVRLWWQARGPIAGDYTATAQVVGPEGVWGEGLPNEGSALRLWPTSTWPAESTFVRDELDINLNPATPPGEYGVTVGLQDGQGERGPVMAECGRVTIED</sequence>
<keyword evidence="2" id="KW-1003">Cell membrane</keyword>
<evidence type="ECO:0000256" key="7">
    <source>
        <dbReference type="ARBA" id="ARBA00023136"/>
    </source>
</evidence>
<feature type="transmembrane region" description="Helical" evidence="8">
    <location>
        <begin position="217"/>
        <end position="235"/>
    </location>
</feature>
<gene>
    <name evidence="10" type="ORF">FKZ61_17450</name>
</gene>
<dbReference type="InParanoid" id="A0A540VC45"/>
<dbReference type="GO" id="GO:0009103">
    <property type="term" value="P:lipopolysaccharide biosynthetic process"/>
    <property type="evidence" value="ECO:0007669"/>
    <property type="project" value="UniProtKB-ARBA"/>
</dbReference>
<keyword evidence="11" id="KW-1185">Reference proteome</keyword>
<evidence type="ECO:0000259" key="9">
    <source>
        <dbReference type="Pfam" id="PF13231"/>
    </source>
</evidence>
<dbReference type="PANTHER" id="PTHR33908">
    <property type="entry name" value="MANNOSYLTRANSFERASE YKCB-RELATED"/>
    <property type="match status" value="1"/>
</dbReference>
<name>A0A540VC45_9CHLR</name>
<organism evidence="10 11">
    <name type="scientific">Litorilinea aerophila</name>
    <dbReference type="NCBI Taxonomy" id="1204385"/>
    <lineage>
        <taxon>Bacteria</taxon>
        <taxon>Bacillati</taxon>
        <taxon>Chloroflexota</taxon>
        <taxon>Caldilineae</taxon>
        <taxon>Caldilineales</taxon>
        <taxon>Caldilineaceae</taxon>
        <taxon>Litorilinea</taxon>
    </lineage>
</organism>
<reference evidence="10 11" key="1">
    <citation type="submission" date="2019-06" db="EMBL/GenBank/DDBJ databases">
        <title>Genome sequence of Litorilinea aerophila BAA-2444.</title>
        <authorList>
            <person name="Maclea K.S."/>
            <person name="Maurais E.G."/>
            <person name="Iannazzi L.C."/>
        </authorList>
    </citation>
    <scope>NUCLEOTIDE SEQUENCE [LARGE SCALE GENOMIC DNA]</scope>
    <source>
        <strain evidence="10 11">ATCC BAA-2444</strain>
    </source>
</reference>
<evidence type="ECO:0000313" key="11">
    <source>
        <dbReference type="Proteomes" id="UP000317371"/>
    </source>
</evidence>